<protein>
    <submittedName>
        <fullName evidence="1">Uncharacterized protein</fullName>
    </submittedName>
</protein>
<name>A0A0C3PDM0_PISTI</name>
<reference evidence="2" key="2">
    <citation type="submission" date="2015-01" db="EMBL/GenBank/DDBJ databases">
        <title>Evolutionary Origins and Diversification of the Mycorrhizal Mutualists.</title>
        <authorList>
            <consortium name="DOE Joint Genome Institute"/>
            <consortium name="Mycorrhizal Genomics Consortium"/>
            <person name="Kohler A."/>
            <person name="Kuo A."/>
            <person name="Nagy L.G."/>
            <person name="Floudas D."/>
            <person name="Copeland A."/>
            <person name="Barry K.W."/>
            <person name="Cichocki N."/>
            <person name="Veneault-Fourrey C."/>
            <person name="LaButti K."/>
            <person name="Lindquist E.A."/>
            <person name="Lipzen A."/>
            <person name="Lundell T."/>
            <person name="Morin E."/>
            <person name="Murat C."/>
            <person name="Riley R."/>
            <person name="Ohm R."/>
            <person name="Sun H."/>
            <person name="Tunlid A."/>
            <person name="Henrissat B."/>
            <person name="Grigoriev I.V."/>
            <person name="Hibbett D.S."/>
            <person name="Martin F."/>
        </authorList>
    </citation>
    <scope>NUCLEOTIDE SEQUENCE [LARGE SCALE GENOMIC DNA]</scope>
    <source>
        <strain evidence="2">Marx 270</strain>
    </source>
</reference>
<accession>A0A0C3PDM0</accession>
<dbReference type="AlphaFoldDB" id="A0A0C3PDM0"/>
<evidence type="ECO:0000313" key="1">
    <source>
        <dbReference type="EMBL" id="KIO11865.1"/>
    </source>
</evidence>
<keyword evidence="2" id="KW-1185">Reference proteome</keyword>
<reference evidence="1 2" key="1">
    <citation type="submission" date="2014-04" db="EMBL/GenBank/DDBJ databases">
        <authorList>
            <consortium name="DOE Joint Genome Institute"/>
            <person name="Kuo A."/>
            <person name="Kohler A."/>
            <person name="Costa M.D."/>
            <person name="Nagy L.G."/>
            <person name="Floudas D."/>
            <person name="Copeland A."/>
            <person name="Barry K.W."/>
            <person name="Cichocki N."/>
            <person name="Veneault-Fourrey C."/>
            <person name="LaButti K."/>
            <person name="Lindquist E.A."/>
            <person name="Lipzen A."/>
            <person name="Lundell T."/>
            <person name="Morin E."/>
            <person name="Murat C."/>
            <person name="Sun H."/>
            <person name="Tunlid A."/>
            <person name="Henrissat B."/>
            <person name="Grigoriev I.V."/>
            <person name="Hibbett D.S."/>
            <person name="Martin F."/>
            <person name="Nordberg H.P."/>
            <person name="Cantor M.N."/>
            <person name="Hua S.X."/>
        </authorList>
    </citation>
    <scope>NUCLEOTIDE SEQUENCE [LARGE SCALE GENOMIC DNA]</scope>
    <source>
        <strain evidence="1 2">Marx 270</strain>
    </source>
</reference>
<dbReference type="EMBL" id="KN831949">
    <property type="protein sequence ID" value="KIO11865.1"/>
    <property type="molecule type" value="Genomic_DNA"/>
</dbReference>
<proteinExistence type="predicted"/>
<dbReference type="HOGENOM" id="CLU_022144_0_0_1"/>
<gene>
    <name evidence="1" type="ORF">M404DRAFT_72833</name>
</gene>
<dbReference type="Proteomes" id="UP000054217">
    <property type="component" value="Unassembled WGS sequence"/>
</dbReference>
<feature type="non-terminal residue" evidence="1">
    <location>
        <position position="249"/>
    </location>
</feature>
<dbReference type="InParanoid" id="A0A0C3PDM0"/>
<dbReference type="STRING" id="870435.A0A0C3PDM0"/>
<dbReference type="OrthoDB" id="3365519at2759"/>
<evidence type="ECO:0000313" key="2">
    <source>
        <dbReference type="Proteomes" id="UP000054217"/>
    </source>
</evidence>
<organism evidence="1 2">
    <name type="scientific">Pisolithus tinctorius Marx 270</name>
    <dbReference type="NCBI Taxonomy" id="870435"/>
    <lineage>
        <taxon>Eukaryota</taxon>
        <taxon>Fungi</taxon>
        <taxon>Dikarya</taxon>
        <taxon>Basidiomycota</taxon>
        <taxon>Agaricomycotina</taxon>
        <taxon>Agaricomycetes</taxon>
        <taxon>Agaricomycetidae</taxon>
        <taxon>Boletales</taxon>
        <taxon>Sclerodermatineae</taxon>
        <taxon>Pisolithaceae</taxon>
        <taxon>Pisolithus</taxon>
    </lineage>
</organism>
<feature type="non-terminal residue" evidence="1">
    <location>
        <position position="1"/>
    </location>
</feature>
<sequence length="249" mass="28418">ECEAELRRSGAGVAKLLRAGDVVWDIALGDERNIGRMVWDGNYLVDLDYKYSSLGELSPYFHSLAFPPSYFHRVIRTGESTGDNQQASPIVYVDISPWGQEIAQNLQLLQERGKAETPHGALHDVVRWVHRSSFKIRAPATTEHTRVHSHLREYFPHLIPRSERRAIPHLPGVFIDPHWYGTVVVEAEGTQEGLADLQERCGPGVFPPRPEAITGIAKGVERRRIWRVIREKSRPGEIWLRPVREKERV</sequence>